<reference evidence="15 16" key="1">
    <citation type="journal article" date="2015" name="Genome Announc.">
        <title>Complete Genome Sequence of Sulfolobus solfataricus Strain 98/2 and Evolved Derivatives.</title>
        <authorList>
            <person name="McCarthy S."/>
            <person name="Gradnigo J."/>
            <person name="Johnson T."/>
            <person name="Payne S."/>
            <person name="Lipzen A."/>
            <person name="Martin J."/>
            <person name="Schackwitz W."/>
            <person name="Moriyama E."/>
            <person name="Blum P."/>
        </authorList>
    </citation>
    <scope>NUCLEOTIDE SEQUENCE [LARGE SCALE GENOMIC DNA]</scope>
    <source>
        <strain evidence="15">98/2 SULC</strain>
        <strain evidence="3">SARC-B</strain>
        <strain evidence="4">SARC-C</strain>
        <strain evidence="5 17">SULA</strain>
        <strain evidence="16">SULB</strain>
    </source>
</reference>
<dbReference type="EMBL" id="CP033237">
    <property type="protein sequence ID" value="AZF74135.1"/>
    <property type="molecule type" value="Genomic_DNA"/>
</dbReference>
<reference evidence="13 26" key="6">
    <citation type="journal article" date="2020" name="Nat. Commun.">
        <title>The structures of two archaeal type IV pili illuminate evolutionary relationships.</title>
        <authorList>
            <person name="Wang F."/>
            <person name="Baquero D.P."/>
            <person name="Su Z."/>
            <person name="Beltran L.C."/>
            <person name="Prangishvili D."/>
            <person name="Krupovic M."/>
            <person name="Egelman E.H."/>
        </authorList>
    </citation>
    <scope>NUCLEOTIDE SEQUENCE [LARGE SCALE GENOMIC DNA]</scope>
    <source>
        <strain evidence="13 26">POZ149</strain>
    </source>
</reference>
<dbReference type="EMBL" id="LT549890">
    <property type="protein sequence ID" value="SAI84898.1"/>
    <property type="molecule type" value="Genomic_DNA"/>
</dbReference>
<dbReference type="Proteomes" id="UP000033106">
    <property type="component" value="Chromosome"/>
</dbReference>
<dbReference type="PANTHER" id="PTHR35901:SF1">
    <property type="entry name" value="EXONUCLEASE VAPC9"/>
    <property type="match status" value="1"/>
</dbReference>
<dbReference type="EMBL" id="CP033236">
    <property type="protein sequence ID" value="AZF71515.1"/>
    <property type="molecule type" value="Genomic_DNA"/>
</dbReference>
<reference evidence="4" key="5">
    <citation type="submission" date="2018-10" db="EMBL/GenBank/DDBJ databases">
        <authorList>
            <person name="McCarthy S."/>
            <person name="Gradnigo J."/>
            <person name="Johnson T."/>
            <person name="Payne S."/>
            <person name="Lipzen A."/>
            <person name="Schackwitz W."/>
            <person name="Martin J."/>
            <person name="Moriyama E."/>
            <person name="Blum P."/>
        </authorList>
    </citation>
    <scope>NUCLEOTIDE SEQUENCE</scope>
    <source>
        <strain evidence="3">SARC-B</strain>
        <strain evidence="4">SARC-C</strain>
        <strain evidence="5">SULA</strain>
    </source>
</reference>
<dbReference type="PANTHER" id="PTHR35901">
    <property type="entry name" value="RIBONUCLEASE VAPC3"/>
    <property type="match status" value="1"/>
</dbReference>
<dbReference type="PATRIC" id="fig|2287.6.peg.2310"/>
<dbReference type="GeneID" id="44130184"/>
<dbReference type="EMBL" id="CP011055">
    <property type="protein sequence ID" value="AKA74416.1"/>
    <property type="molecule type" value="Genomic_DNA"/>
</dbReference>
<dbReference type="EMBL" id="CP033241">
    <property type="protein sequence ID" value="AZF84553.1"/>
    <property type="molecule type" value="Genomic_DNA"/>
</dbReference>
<dbReference type="EMBL" id="CP033235">
    <property type="protein sequence ID" value="AZF68895.1"/>
    <property type="molecule type" value="Genomic_DNA"/>
</dbReference>
<reference evidence="19 20" key="4">
    <citation type="journal article" date="2018" name="Proc. Natl. Acad. Sci. U.S.A.">
        <title>Nonmutational mechanism of inheritance in the Archaeon Sulfolobus solfataricus.</title>
        <authorList>
            <person name="Payne S."/>
            <person name="McCarthy S."/>
            <person name="Johnson T."/>
            <person name="North E."/>
            <person name="Blum P."/>
        </authorList>
    </citation>
    <scope>NUCLEOTIDE SEQUENCE [LARGE SCALE GENOMIC DNA]</scope>
    <source>
        <strain evidence="7 19">SARC-H</strain>
        <strain evidence="8 23">SARC-I</strain>
        <strain evidence="10 24">SARC-N</strain>
        <strain evidence="11 25">SARC-O</strain>
        <strain evidence="12 20">SUL120</strain>
        <strain evidence="6 21">SULG</strain>
        <strain evidence="9 22">SULM</strain>
    </source>
</reference>
<dbReference type="Proteomes" id="UP000594632">
    <property type="component" value="Chromosome"/>
</dbReference>
<evidence type="ECO:0000313" key="22">
    <source>
        <dbReference type="Proteomes" id="UP000273443"/>
    </source>
</evidence>
<dbReference type="EMBL" id="CP011056">
    <property type="protein sequence ID" value="AKA77111.1"/>
    <property type="molecule type" value="Genomic_DNA"/>
</dbReference>
<dbReference type="Proteomes" id="UP000278715">
    <property type="component" value="Chromosome"/>
</dbReference>
<dbReference type="CDD" id="cd09873">
    <property type="entry name" value="PIN_Pae0151-like"/>
    <property type="match status" value="1"/>
</dbReference>
<evidence type="ECO:0000313" key="24">
    <source>
        <dbReference type="Proteomes" id="UP000278715"/>
    </source>
</evidence>
<evidence type="ECO:0000259" key="2">
    <source>
        <dbReference type="Pfam" id="PF01850"/>
    </source>
</evidence>
<name>A0A0E3GVD1_SACSO</name>
<evidence type="ECO:0000256" key="1">
    <source>
        <dbReference type="ARBA" id="ARBA00022842"/>
    </source>
</evidence>
<evidence type="ECO:0000313" key="7">
    <source>
        <dbReference type="EMBL" id="AZF71515.1"/>
    </source>
</evidence>
<dbReference type="Pfam" id="PF01850">
    <property type="entry name" value="PIN"/>
    <property type="match status" value="1"/>
</dbReference>
<dbReference type="SUPFAM" id="SSF88723">
    <property type="entry name" value="PIN domain-like"/>
    <property type="match status" value="1"/>
</dbReference>
<protein>
    <submittedName>
        <fullName evidence="4">PIN domain-containing protein</fullName>
    </submittedName>
    <submittedName>
        <fullName evidence="14">Toxin VapC</fullName>
    </submittedName>
</protein>
<accession>A0A0E3GVD1</accession>
<proteinExistence type="predicted"/>
<dbReference type="InterPro" id="IPR029060">
    <property type="entry name" value="PIN-like_dom_sf"/>
</dbReference>
<evidence type="ECO:0000313" key="21">
    <source>
        <dbReference type="Proteomes" id="UP000273194"/>
    </source>
</evidence>
<dbReference type="EMBL" id="CP033239">
    <property type="protein sequence ID" value="AZF79365.1"/>
    <property type="molecule type" value="Genomic_DNA"/>
</dbReference>
<dbReference type="Proteomes" id="UP000076770">
    <property type="component" value="Chromosome i"/>
</dbReference>
<reference evidence="18" key="2">
    <citation type="submission" date="2016-04" db="EMBL/GenBank/DDBJ databases">
        <authorList>
            <person name="Shah S.A."/>
            <person name="Garrett R.A."/>
        </authorList>
    </citation>
    <scope>NUCLEOTIDE SEQUENCE [LARGE SCALE GENOMIC DNA]</scope>
    <source>
        <strain evidence="18">ATCC 35091 / DSM 1616 / JCM 8930 / NBRC 15331 / P1</strain>
    </source>
</reference>
<dbReference type="KEGG" id="ssof:SULC_2237"/>
<dbReference type="Proteomes" id="UP000282269">
    <property type="component" value="Chromosome"/>
</dbReference>
<dbReference type="Proteomes" id="UP000033057">
    <property type="component" value="Chromosome"/>
</dbReference>
<evidence type="ECO:0000313" key="3">
    <source>
        <dbReference type="EMBL" id="AKA74416.1"/>
    </source>
</evidence>
<sequence length="130" mass="15118">MKDKEFLLDASALYSLLDYVDKVDVKKIHVLTLTFYEVGNVIWKEYYIHKKVKDPITLSRLFYKLMRKFNVIEDSPLEGVMRIAIERGLTYYNASYAYVAESLGLILVSNDKELIRKANAISLKDLIKSM</sequence>
<dbReference type="Proteomes" id="UP000273443">
    <property type="component" value="Chromosome"/>
</dbReference>
<evidence type="ECO:0000313" key="8">
    <source>
        <dbReference type="EMBL" id="AZF74135.1"/>
    </source>
</evidence>
<dbReference type="InterPro" id="IPR051619">
    <property type="entry name" value="TypeII_TA_RNase_PINc/VapC"/>
</dbReference>
<evidence type="ECO:0000313" key="15">
    <source>
        <dbReference type="Proteomes" id="UP000033057"/>
    </source>
</evidence>
<evidence type="ECO:0000313" key="9">
    <source>
        <dbReference type="EMBL" id="AZF76758.1"/>
    </source>
</evidence>
<evidence type="ECO:0000313" key="17">
    <source>
        <dbReference type="Proteomes" id="UP000033106"/>
    </source>
</evidence>
<gene>
    <name evidence="13" type="ORF">HFC64_03040</name>
    <name evidence="14" type="ORF">SSOP1_1344</name>
    <name evidence="5" type="ORF">SULA_2239</name>
    <name evidence="3" type="ORF">SULB_2240</name>
    <name evidence="4" type="ORF">SULC_2237</name>
    <name evidence="6" type="ORF">SULG_11310</name>
    <name evidence="7" type="ORF">SULH_11310</name>
    <name evidence="8" type="ORF">SULI_11310</name>
    <name evidence="9" type="ORF">SULM_11300</name>
    <name evidence="10" type="ORF">SULN_11300</name>
    <name evidence="11" type="ORF">SULO_11310</name>
    <name evidence="12" type="ORF">SULZ_11305</name>
</gene>
<dbReference type="OrthoDB" id="168412at2157"/>
<evidence type="ECO:0000313" key="5">
    <source>
        <dbReference type="EMBL" id="AKA79804.1"/>
    </source>
</evidence>
<dbReference type="EMBL" id="CP033240">
    <property type="protein sequence ID" value="AZF81969.1"/>
    <property type="molecule type" value="Genomic_DNA"/>
</dbReference>
<evidence type="ECO:0000313" key="12">
    <source>
        <dbReference type="EMBL" id="AZF84553.1"/>
    </source>
</evidence>
<dbReference type="OMA" id="GHINCRD"/>
<reference evidence="14" key="3">
    <citation type="submission" date="2016-04" db="EMBL/GenBank/DDBJ databases">
        <authorList>
            <person name="Evans L.H."/>
            <person name="Alamgir A."/>
            <person name="Owens N."/>
            <person name="Weber N.D."/>
            <person name="Virtaneva K."/>
            <person name="Barbian K."/>
            <person name="Babar A."/>
            <person name="Rosenke K."/>
        </authorList>
    </citation>
    <scope>NUCLEOTIDE SEQUENCE</scope>
    <source>
        <strain evidence="14">P1</strain>
    </source>
</reference>
<evidence type="ECO:0000313" key="20">
    <source>
        <dbReference type="Proteomes" id="UP000269431"/>
    </source>
</evidence>
<keyword evidence="1" id="KW-0460">Magnesium</keyword>
<dbReference type="EMBL" id="CP011057">
    <property type="protein sequence ID" value="AKA79804.1"/>
    <property type="molecule type" value="Genomic_DNA"/>
</dbReference>
<dbReference type="EMBL" id="CP033238">
    <property type="protein sequence ID" value="AZF76758.1"/>
    <property type="molecule type" value="Genomic_DNA"/>
</dbReference>
<dbReference type="InterPro" id="IPR044153">
    <property type="entry name" value="PIN_Pae0151-like"/>
</dbReference>
<dbReference type="KEGG" id="ssoa:SULA_2239"/>
<dbReference type="Gene3D" id="3.40.50.1010">
    <property type="entry name" value="5'-nuclease"/>
    <property type="match status" value="1"/>
</dbReference>
<dbReference type="Proteomes" id="UP000033085">
    <property type="component" value="Chromosome"/>
</dbReference>
<dbReference type="EMBL" id="CP050869">
    <property type="protein sequence ID" value="QPG49022.1"/>
    <property type="molecule type" value="Genomic_DNA"/>
</dbReference>
<evidence type="ECO:0000313" key="13">
    <source>
        <dbReference type="EMBL" id="QPG49022.1"/>
    </source>
</evidence>
<evidence type="ECO:0000313" key="14">
    <source>
        <dbReference type="EMBL" id="SAI84898.1"/>
    </source>
</evidence>
<dbReference type="InterPro" id="IPR002716">
    <property type="entry name" value="PIN_dom"/>
</dbReference>
<dbReference type="AlphaFoldDB" id="A0A0E3GVD1"/>
<evidence type="ECO:0000313" key="11">
    <source>
        <dbReference type="EMBL" id="AZF81969.1"/>
    </source>
</evidence>
<evidence type="ECO:0000313" key="18">
    <source>
        <dbReference type="Proteomes" id="UP000076770"/>
    </source>
</evidence>
<dbReference type="GeneID" id="1454264"/>
<evidence type="ECO:0000313" key="23">
    <source>
        <dbReference type="Proteomes" id="UP000275843"/>
    </source>
</evidence>
<evidence type="ECO:0000313" key="25">
    <source>
        <dbReference type="Proteomes" id="UP000282269"/>
    </source>
</evidence>
<evidence type="ECO:0000313" key="4">
    <source>
        <dbReference type="EMBL" id="AKA77111.1"/>
    </source>
</evidence>
<evidence type="ECO:0000313" key="26">
    <source>
        <dbReference type="Proteomes" id="UP000594632"/>
    </source>
</evidence>
<evidence type="ECO:0000313" key="19">
    <source>
        <dbReference type="Proteomes" id="UP000267993"/>
    </source>
</evidence>
<evidence type="ECO:0000313" key="16">
    <source>
        <dbReference type="Proteomes" id="UP000033085"/>
    </source>
</evidence>
<dbReference type="Proteomes" id="UP000269431">
    <property type="component" value="Chromosome"/>
</dbReference>
<evidence type="ECO:0000313" key="6">
    <source>
        <dbReference type="EMBL" id="AZF68895.1"/>
    </source>
</evidence>
<dbReference type="Proteomes" id="UP000275843">
    <property type="component" value="Chromosome"/>
</dbReference>
<feature type="domain" description="PIN" evidence="2">
    <location>
        <begin position="23"/>
        <end position="118"/>
    </location>
</feature>
<evidence type="ECO:0000313" key="10">
    <source>
        <dbReference type="EMBL" id="AZF79365.1"/>
    </source>
</evidence>
<organism evidence="4 15">
    <name type="scientific">Saccharolobus solfataricus</name>
    <name type="common">Sulfolobus solfataricus</name>
    <dbReference type="NCBI Taxonomy" id="2287"/>
    <lineage>
        <taxon>Archaea</taxon>
        <taxon>Thermoproteota</taxon>
        <taxon>Thermoprotei</taxon>
        <taxon>Sulfolobales</taxon>
        <taxon>Sulfolobaceae</taxon>
        <taxon>Saccharolobus</taxon>
    </lineage>
</organism>
<dbReference type="Proteomes" id="UP000267993">
    <property type="component" value="Chromosome"/>
</dbReference>
<dbReference type="KEGG" id="ssol:SULB_2240"/>
<dbReference type="Proteomes" id="UP000273194">
    <property type="component" value="Chromosome"/>
</dbReference>
<dbReference type="RefSeq" id="WP_009993017.1">
    <property type="nucleotide sequence ID" value="NZ_CP011055.2"/>
</dbReference>